<feature type="signal peptide" evidence="2">
    <location>
        <begin position="1"/>
        <end position="21"/>
    </location>
</feature>
<reference evidence="3 4" key="1">
    <citation type="submission" date="2024-08" db="EMBL/GenBank/DDBJ databases">
        <authorList>
            <person name="Cucini C."/>
            <person name="Frati F."/>
        </authorList>
    </citation>
    <scope>NUCLEOTIDE SEQUENCE [LARGE SCALE GENOMIC DNA]</scope>
</reference>
<dbReference type="Proteomes" id="UP001642540">
    <property type="component" value="Unassembled WGS sequence"/>
</dbReference>
<proteinExistence type="predicted"/>
<feature type="compositionally biased region" description="Low complexity" evidence="1">
    <location>
        <begin position="270"/>
        <end position="281"/>
    </location>
</feature>
<keyword evidence="2" id="KW-0732">Signal</keyword>
<name>A0ABP1R1B0_9HEXA</name>
<protein>
    <submittedName>
        <fullName evidence="3">Uncharacterized protein</fullName>
    </submittedName>
</protein>
<dbReference type="EMBL" id="CAXLJM020000049">
    <property type="protein sequence ID" value="CAL8113688.1"/>
    <property type="molecule type" value="Genomic_DNA"/>
</dbReference>
<comment type="caution">
    <text evidence="3">The sequence shown here is derived from an EMBL/GenBank/DDBJ whole genome shotgun (WGS) entry which is preliminary data.</text>
</comment>
<evidence type="ECO:0000313" key="4">
    <source>
        <dbReference type="Proteomes" id="UP001642540"/>
    </source>
</evidence>
<feature type="region of interest" description="Disordered" evidence="1">
    <location>
        <begin position="270"/>
        <end position="307"/>
    </location>
</feature>
<organism evidence="3 4">
    <name type="scientific">Orchesella dallaii</name>
    <dbReference type="NCBI Taxonomy" id="48710"/>
    <lineage>
        <taxon>Eukaryota</taxon>
        <taxon>Metazoa</taxon>
        <taxon>Ecdysozoa</taxon>
        <taxon>Arthropoda</taxon>
        <taxon>Hexapoda</taxon>
        <taxon>Collembola</taxon>
        <taxon>Entomobryomorpha</taxon>
        <taxon>Entomobryoidea</taxon>
        <taxon>Orchesellidae</taxon>
        <taxon>Orchesellinae</taxon>
        <taxon>Orchesella</taxon>
    </lineage>
</organism>
<sequence length="307" mass="31972">MGFRRLGNALLIAVSITFVAGKNLPICDLKLDAQTSEDEMVTSLTKLVVTPTDDAENVSIKTALLEHLVKKPELRNLFTCKTSRLLQEDGDDGDDGDDGGGGGGGAGGAAGGALDNTNVLNGVRRILANVFTGNLIGVVQESVGLRGPEGVTTVFTDVLSTLFGSQATAGITGIIGNITTTAAPLAETTTLPYNPYLHGGQAGVGGAGLQGLTPQQLQQLQALTPQQLAVLQNIRNQQLAANQLQHVPLQQPASPVLVAGVANQRPAGNAGAVQGGVVQPNRNRVQAKPQQQQQQQQQQEADYYDDD</sequence>
<feature type="compositionally biased region" description="Low complexity" evidence="1">
    <location>
        <begin position="290"/>
        <end position="299"/>
    </location>
</feature>
<keyword evidence="4" id="KW-1185">Reference proteome</keyword>
<evidence type="ECO:0000313" key="3">
    <source>
        <dbReference type="EMBL" id="CAL8113688.1"/>
    </source>
</evidence>
<feature type="compositionally biased region" description="Acidic residues" evidence="1">
    <location>
        <begin position="88"/>
        <end position="98"/>
    </location>
</feature>
<accession>A0ABP1R1B0</accession>
<gene>
    <name evidence="3" type="ORF">ODALV1_LOCUS16128</name>
</gene>
<evidence type="ECO:0000256" key="2">
    <source>
        <dbReference type="SAM" id="SignalP"/>
    </source>
</evidence>
<evidence type="ECO:0000256" key="1">
    <source>
        <dbReference type="SAM" id="MobiDB-lite"/>
    </source>
</evidence>
<feature type="chain" id="PRO_5046691905" evidence="2">
    <location>
        <begin position="22"/>
        <end position="307"/>
    </location>
</feature>
<feature type="region of interest" description="Disordered" evidence="1">
    <location>
        <begin position="88"/>
        <end position="107"/>
    </location>
</feature>